<reference evidence="2" key="1">
    <citation type="submission" date="2013-03" db="EMBL/GenBank/DDBJ databases">
        <title>Genome sequence of Chthonomonas calidirosea, the first sequenced genome from the Armatimonadetes phylum (formally candidate division OP10).</title>
        <authorList>
            <person name="Lee K.C.Y."/>
            <person name="Morgan X.C."/>
            <person name="Dunfield P.F."/>
            <person name="Tamas I."/>
            <person name="Houghton K.M."/>
            <person name="Vyssotski M."/>
            <person name="Ryan J.L.J."/>
            <person name="Lagutin K."/>
            <person name="McDonald I.R."/>
            <person name="Stott M.B."/>
        </authorList>
    </citation>
    <scope>NUCLEOTIDE SEQUENCE [LARGE SCALE GENOMIC DNA]</scope>
    <source>
        <strain evidence="2">DSM 23976 / ICMP 18418 / T49</strain>
    </source>
</reference>
<sequence>MRFQTVCYRVTLTGLAVITSSLLLWGCGGGGGGSLGGPTPGGVTQTITSAGGSMNVTQGKATYTFNFPPGAVSGPTQVTITPLDANSIPSFTKAAGLSRFTPNAGNQYVGAFKLAVGTAGFTQFAQPVSIGATGLSGFPAGTSLNLATFQSSGGSNGQWVDIGTFLVGTNGGLTQQPPSAALPGVTLPSTLLIYKPAPGTSTAYANYGVAILADEQGGKKGLQIVQFIQNNAYLTSPVVTNLPVANAYDLDGQALTPDGSQGVLVDGGNTVRFFSGVQLGNPTVSSNTLDISNYGGDGDSIAIMPNGDTAVVSGDSSSQLLVVSGIVSGNPVTAGTIPIPSNRDGVVISNDGKVLLARGGTGLTVFSIAPASGGGYTFTQTADLAALGAQGMEDGRDGMAISPVDSSRAVVIGNSNSQFTASLIVGLPNSPSVRSVHLNAPASMSLTSRRVVRPERHGSRLALSGVSALHAVAISPDGKLAVVGADVGLILLSGVDTGNLAQVGSIYSPSFTVGGQSYNLGSITTLGFTLDGKYVVVGAQQPSAQNGTVLLIPVSASGFGTPFAQVNGVSIPANDQILIH</sequence>
<keyword evidence="2" id="KW-1185">Reference proteome</keyword>
<dbReference type="HOGENOM" id="CLU_469858_0_0_0"/>
<gene>
    <name evidence="1" type="ORF">CCALI_01487</name>
</gene>
<dbReference type="OrthoDB" id="529475at2"/>
<dbReference type="Proteomes" id="UP000014227">
    <property type="component" value="Chromosome I"/>
</dbReference>
<dbReference type="EMBL" id="HF951689">
    <property type="protein sequence ID" value="CCW35303.1"/>
    <property type="molecule type" value="Genomic_DNA"/>
</dbReference>
<dbReference type="AlphaFoldDB" id="S0EV71"/>
<dbReference type="SUPFAM" id="SSF82171">
    <property type="entry name" value="DPP6 N-terminal domain-like"/>
    <property type="match status" value="1"/>
</dbReference>
<dbReference type="RefSeq" id="WP_016482839.1">
    <property type="nucleotide sequence ID" value="NC_021487.1"/>
</dbReference>
<proteinExistence type="predicted"/>
<dbReference type="KEGG" id="ccz:CCALI_01487"/>
<evidence type="ECO:0000313" key="2">
    <source>
        <dbReference type="Proteomes" id="UP000014227"/>
    </source>
</evidence>
<protein>
    <submittedName>
        <fullName evidence="1">Uncharacterized protein</fullName>
    </submittedName>
</protein>
<organism evidence="1 2">
    <name type="scientific">Chthonomonas calidirosea (strain DSM 23976 / ICMP 18418 / T49)</name>
    <dbReference type="NCBI Taxonomy" id="1303518"/>
    <lineage>
        <taxon>Bacteria</taxon>
        <taxon>Bacillati</taxon>
        <taxon>Armatimonadota</taxon>
        <taxon>Chthonomonadia</taxon>
        <taxon>Chthonomonadales</taxon>
        <taxon>Chthonomonadaceae</taxon>
        <taxon>Chthonomonas</taxon>
    </lineage>
</organism>
<dbReference type="STRING" id="454171.CP488_02610"/>
<name>S0EV71_CHTCT</name>
<evidence type="ECO:0000313" key="1">
    <source>
        <dbReference type="EMBL" id="CCW35303.1"/>
    </source>
</evidence>
<dbReference type="InParanoid" id="S0EV71"/>
<dbReference type="PATRIC" id="fig|1303518.3.peg.1526"/>
<accession>S0EV71</accession>
<dbReference type="eggNOG" id="ENOG5033TK6">
    <property type="taxonomic scope" value="Bacteria"/>
</dbReference>